<dbReference type="EMBL" id="FN649736">
    <property type="protein sequence ID" value="CBN80206.1"/>
    <property type="molecule type" value="Genomic_DNA"/>
</dbReference>
<keyword evidence="2" id="KW-1133">Transmembrane helix</keyword>
<accession>D8LEG3</accession>
<name>D8LEG3_ECTSI</name>
<sequence>MGPKKAKAKKKSTGGDKADEKVDNVDGPLPAEPALAMPSDEEWVTLDLKLLNWKFLDFKHRVRTTTHIFTIKNLLLEHHGRVADLIVCKGAFTEANELKDEMQTLKGYGIKGAPRGVDPPVMVPLFYDFKPIAYDEPLLLVGYLVLLVPRAGMISVLAATYDSTYLRFIGEEIIGPSHARVRTAK</sequence>
<dbReference type="InParanoid" id="D8LEG3"/>
<dbReference type="OMA" id="CKGAFTE"/>
<dbReference type="Proteomes" id="UP000002630">
    <property type="component" value="Linkage Group LG11"/>
</dbReference>
<evidence type="ECO:0000256" key="1">
    <source>
        <dbReference type="SAM" id="MobiDB-lite"/>
    </source>
</evidence>
<evidence type="ECO:0000313" key="4">
    <source>
        <dbReference type="Proteomes" id="UP000002630"/>
    </source>
</evidence>
<dbReference type="AlphaFoldDB" id="D8LEG3"/>
<proteinExistence type="predicted"/>
<keyword evidence="2" id="KW-0472">Membrane</keyword>
<dbReference type="EMBL" id="FN647946">
    <property type="protein sequence ID" value="CBN80206.1"/>
    <property type="molecule type" value="Genomic_DNA"/>
</dbReference>
<reference evidence="3 4" key="1">
    <citation type="journal article" date="2010" name="Nature">
        <title>The Ectocarpus genome and the independent evolution of multicellularity in brown algae.</title>
        <authorList>
            <person name="Cock J.M."/>
            <person name="Sterck L."/>
            <person name="Rouze P."/>
            <person name="Scornet D."/>
            <person name="Allen A.E."/>
            <person name="Amoutzias G."/>
            <person name="Anthouard V."/>
            <person name="Artiguenave F."/>
            <person name="Aury J.M."/>
            <person name="Badger J.H."/>
            <person name="Beszteri B."/>
            <person name="Billiau K."/>
            <person name="Bonnet E."/>
            <person name="Bothwell J.H."/>
            <person name="Bowler C."/>
            <person name="Boyen C."/>
            <person name="Brownlee C."/>
            <person name="Carrano C.J."/>
            <person name="Charrier B."/>
            <person name="Cho G.Y."/>
            <person name="Coelho S.M."/>
            <person name="Collen J."/>
            <person name="Corre E."/>
            <person name="Da Silva C."/>
            <person name="Delage L."/>
            <person name="Delaroque N."/>
            <person name="Dittami S.M."/>
            <person name="Doulbeau S."/>
            <person name="Elias M."/>
            <person name="Farnham G."/>
            <person name="Gachon C.M."/>
            <person name="Gschloessl B."/>
            <person name="Heesch S."/>
            <person name="Jabbari K."/>
            <person name="Jubin C."/>
            <person name="Kawai H."/>
            <person name="Kimura K."/>
            <person name="Kloareg B."/>
            <person name="Kupper F.C."/>
            <person name="Lang D."/>
            <person name="Le Bail A."/>
            <person name="Leblanc C."/>
            <person name="Lerouge P."/>
            <person name="Lohr M."/>
            <person name="Lopez P.J."/>
            <person name="Martens C."/>
            <person name="Maumus F."/>
            <person name="Michel G."/>
            <person name="Miranda-Saavedra D."/>
            <person name="Morales J."/>
            <person name="Moreau H."/>
            <person name="Motomura T."/>
            <person name="Nagasato C."/>
            <person name="Napoli C.A."/>
            <person name="Nelson D.R."/>
            <person name="Nyvall-Collen P."/>
            <person name="Peters A.F."/>
            <person name="Pommier C."/>
            <person name="Potin P."/>
            <person name="Poulain J."/>
            <person name="Quesneville H."/>
            <person name="Read B."/>
            <person name="Rensing S.A."/>
            <person name="Ritter A."/>
            <person name="Rousvoal S."/>
            <person name="Samanta M."/>
            <person name="Samson G."/>
            <person name="Schroeder D.C."/>
            <person name="Segurens B."/>
            <person name="Strittmatter M."/>
            <person name="Tonon T."/>
            <person name="Tregear J.W."/>
            <person name="Valentin K."/>
            <person name="von Dassow P."/>
            <person name="Yamagishi T."/>
            <person name="Van de Peer Y."/>
            <person name="Wincker P."/>
        </authorList>
    </citation>
    <scope>NUCLEOTIDE SEQUENCE [LARGE SCALE GENOMIC DNA]</scope>
    <source>
        <strain evidence="4">Ec32 / CCAP1310/4</strain>
    </source>
</reference>
<dbReference type="OrthoDB" id="10249887at2759"/>
<evidence type="ECO:0000313" key="3">
    <source>
        <dbReference type="EMBL" id="CBN80206.1"/>
    </source>
</evidence>
<feature type="compositionally biased region" description="Basic residues" evidence="1">
    <location>
        <begin position="1"/>
        <end position="12"/>
    </location>
</feature>
<evidence type="ECO:0000256" key="2">
    <source>
        <dbReference type="SAM" id="Phobius"/>
    </source>
</evidence>
<keyword evidence="2" id="KW-0812">Transmembrane</keyword>
<feature type="region of interest" description="Disordered" evidence="1">
    <location>
        <begin position="1"/>
        <end position="34"/>
    </location>
</feature>
<organism evidence="3 4">
    <name type="scientific">Ectocarpus siliculosus</name>
    <name type="common">Brown alga</name>
    <name type="synonym">Conferva siliculosa</name>
    <dbReference type="NCBI Taxonomy" id="2880"/>
    <lineage>
        <taxon>Eukaryota</taxon>
        <taxon>Sar</taxon>
        <taxon>Stramenopiles</taxon>
        <taxon>Ochrophyta</taxon>
        <taxon>PX clade</taxon>
        <taxon>Phaeophyceae</taxon>
        <taxon>Ectocarpales</taxon>
        <taxon>Ectocarpaceae</taxon>
        <taxon>Ectocarpus</taxon>
    </lineage>
</organism>
<feature type="compositionally biased region" description="Basic and acidic residues" evidence="1">
    <location>
        <begin position="13"/>
        <end position="24"/>
    </location>
</feature>
<dbReference type="eggNOG" id="ENOG502S5BB">
    <property type="taxonomic scope" value="Eukaryota"/>
</dbReference>
<feature type="transmembrane region" description="Helical" evidence="2">
    <location>
        <begin position="138"/>
        <end position="161"/>
    </location>
</feature>
<gene>
    <name evidence="3" type="ORF">Esi_0131_0013</name>
</gene>
<keyword evidence="4" id="KW-1185">Reference proteome</keyword>
<protein>
    <submittedName>
        <fullName evidence="3">Uncharacterized protein</fullName>
    </submittedName>
</protein>